<evidence type="ECO:0000313" key="4">
    <source>
        <dbReference type="Proteomes" id="UP001470809"/>
    </source>
</evidence>
<reference evidence="3" key="1">
    <citation type="submission" date="2024-08" db="EMBL/GenBank/DDBJ databases">
        <title>Phylogenomic analyses of a clade within the roseobacter group suggest taxonomic reassignments of species of the genera Aestuariivita, Citreicella, Loktanella, Nautella, Pelagibaca, Ruegeria, Thalassobius, Thiobacimonas and Tropicibacter, and the proposal o.</title>
        <authorList>
            <person name="Jeon C.O."/>
        </authorList>
    </citation>
    <scope>NUCLEOTIDE SEQUENCE</scope>
    <source>
        <strain evidence="3">SS1-5</strain>
    </source>
</reference>
<dbReference type="AlphaFoldDB" id="A0AAN0MD57"/>
<keyword evidence="1" id="KW-0732">Signal</keyword>
<evidence type="ECO:0000256" key="1">
    <source>
        <dbReference type="SAM" id="SignalP"/>
    </source>
</evidence>
<protein>
    <submittedName>
        <fullName evidence="3">Trypsin-like peptidase domain-containing protein</fullName>
    </submittedName>
</protein>
<dbReference type="Pfam" id="PF01471">
    <property type="entry name" value="PG_binding_1"/>
    <property type="match status" value="1"/>
</dbReference>
<dbReference type="InterPro" id="IPR036365">
    <property type="entry name" value="PGBD-like_sf"/>
</dbReference>
<feature type="domain" description="Peptidoglycan binding-like" evidence="2">
    <location>
        <begin position="147"/>
        <end position="202"/>
    </location>
</feature>
<dbReference type="Gene3D" id="1.10.101.10">
    <property type="entry name" value="PGBD-like superfamily/PGBD"/>
    <property type="match status" value="1"/>
</dbReference>
<accession>A0AAN0MD57</accession>
<evidence type="ECO:0000259" key="2">
    <source>
        <dbReference type="Pfam" id="PF01471"/>
    </source>
</evidence>
<dbReference type="InterPro" id="IPR009003">
    <property type="entry name" value="Peptidase_S1_PA"/>
</dbReference>
<dbReference type="EMBL" id="CP151767">
    <property type="protein sequence ID" value="WZU69425.1"/>
    <property type="molecule type" value="Genomic_DNA"/>
</dbReference>
<feature type="chain" id="PRO_5042991026" evidence="1">
    <location>
        <begin position="21"/>
        <end position="572"/>
    </location>
</feature>
<dbReference type="Proteomes" id="UP001470809">
    <property type="component" value="Chromosome"/>
</dbReference>
<dbReference type="InterPro" id="IPR002477">
    <property type="entry name" value="Peptidoglycan-bd-like"/>
</dbReference>
<feature type="signal peptide" evidence="1">
    <location>
        <begin position="1"/>
        <end position="20"/>
    </location>
</feature>
<dbReference type="KEGG" id="yrh:AABB31_11600"/>
<dbReference type="SUPFAM" id="SSF47090">
    <property type="entry name" value="PGBD-like"/>
    <property type="match status" value="1"/>
</dbReference>
<dbReference type="Pfam" id="PF13365">
    <property type="entry name" value="Trypsin_2"/>
    <property type="match status" value="1"/>
</dbReference>
<organism evidence="3 4">
    <name type="scientific">Yoonia rhodophyticola</name>
    <dbReference type="NCBI Taxonomy" id="3137370"/>
    <lineage>
        <taxon>Bacteria</taxon>
        <taxon>Pseudomonadati</taxon>
        <taxon>Pseudomonadota</taxon>
        <taxon>Alphaproteobacteria</taxon>
        <taxon>Rhodobacterales</taxon>
        <taxon>Paracoccaceae</taxon>
        <taxon>Yoonia</taxon>
    </lineage>
</organism>
<dbReference type="RefSeq" id="WP_342078718.1">
    <property type="nucleotide sequence ID" value="NZ_CP151767.2"/>
</dbReference>
<evidence type="ECO:0000313" key="3">
    <source>
        <dbReference type="EMBL" id="WZU69425.1"/>
    </source>
</evidence>
<proteinExistence type="predicted"/>
<sequence>MIRRLIVILLTCLLAGKALAQDNFWVQIEARQTLSSAQERASAYARRLENVNGFYLGDGFYGIVIGPFTEAAATVALRNLLAQRAIPPDSFVKNGQFFKQQYWPIGGGNAQAIRPPQDPVPALPVDPVAAPDETVAEARTSEATLTRPEREALQVALKWAGFYDAAIDGSFGRGTRRAMEAWQFANAQEATGILTTRQRAILMDQYNSVLDGMNMRLVRDDASGIQMIIPTDVVAFDEYQPPFVKFGPSGDIPQAQVLFISQAGDEGKMVGLYEVFQILDIVPPEGPRSRNRNSFVIEGIGDGIHSYTTATLRDGAIKGFTLVWPEGDEGRRSRILEEMQASFEVLDGTLDPAIVPPGEDQAIDLVSGLAVRQPEFSQSGFYVASDGTVVTTAKAVAECTRITYDRDNEAALLFADPALDIAILRPVDPIAPISVAQFDVNVPRLQDRVAVAGYPYNGALGAPTLTFGQVEDIRSLTGDNRFKRLSILPQPGDVGGPVFDDAGAVLGMLAPRVDGDAQVLPADVNFSLDAQQIVDVLAAQGVTAEVTETGSPISPVALTRKAADITVLVSCW</sequence>
<dbReference type="InterPro" id="IPR036366">
    <property type="entry name" value="PGBDSf"/>
</dbReference>
<dbReference type="SUPFAM" id="SSF50494">
    <property type="entry name" value="Trypsin-like serine proteases"/>
    <property type="match status" value="1"/>
</dbReference>
<name>A0AAN0MD57_9RHOB</name>
<gene>
    <name evidence="3" type="ORF">AABB31_11600</name>
</gene>
<dbReference type="Gene3D" id="2.40.10.120">
    <property type="match status" value="1"/>
</dbReference>
<keyword evidence="4" id="KW-1185">Reference proteome</keyword>